<sequence>MSYINYVFIKGRVDMISGISNNLYVSVSAFDNKIDGGGSGVEPDRKSNPLTSSVDTVQISEEARRLNEQSLGNGSGNEPPLSSNKEESMLTVSEYSILGETSPQGSGSGGGVEPDSV</sequence>
<dbReference type="Proteomes" id="UP001203423">
    <property type="component" value="Unassembled WGS sequence"/>
</dbReference>
<keyword evidence="3" id="KW-1185">Reference proteome</keyword>
<evidence type="ECO:0000256" key="1">
    <source>
        <dbReference type="SAM" id="MobiDB-lite"/>
    </source>
</evidence>
<dbReference type="RefSeq" id="WP_248939410.1">
    <property type="nucleotide sequence ID" value="NZ_JAKIKS010000018.1"/>
</dbReference>
<evidence type="ECO:0000313" key="3">
    <source>
        <dbReference type="Proteomes" id="UP001203423"/>
    </source>
</evidence>
<accession>A0ABT0L8U8</accession>
<feature type="compositionally biased region" description="Gly residues" evidence="1">
    <location>
        <begin position="106"/>
        <end position="117"/>
    </location>
</feature>
<evidence type="ECO:0000313" key="2">
    <source>
        <dbReference type="EMBL" id="MCL1124126.1"/>
    </source>
</evidence>
<feature type="compositionally biased region" description="Polar residues" evidence="1">
    <location>
        <begin position="90"/>
        <end position="105"/>
    </location>
</feature>
<dbReference type="EMBL" id="JAKIKS010000018">
    <property type="protein sequence ID" value="MCL1124126.1"/>
    <property type="molecule type" value="Genomic_DNA"/>
</dbReference>
<name>A0ABT0L8U8_9GAMM</name>
<comment type="caution">
    <text evidence="2">The sequence shown here is derived from an EMBL/GenBank/DDBJ whole genome shotgun (WGS) entry which is preliminary data.</text>
</comment>
<proteinExistence type="predicted"/>
<feature type="compositionally biased region" description="Polar residues" evidence="1">
    <location>
        <begin position="48"/>
        <end position="59"/>
    </location>
</feature>
<organism evidence="2 3">
    <name type="scientific">Shewanella surugensis</name>
    <dbReference type="NCBI Taxonomy" id="212020"/>
    <lineage>
        <taxon>Bacteria</taxon>
        <taxon>Pseudomonadati</taxon>
        <taxon>Pseudomonadota</taxon>
        <taxon>Gammaproteobacteria</taxon>
        <taxon>Alteromonadales</taxon>
        <taxon>Shewanellaceae</taxon>
        <taxon>Shewanella</taxon>
    </lineage>
</organism>
<feature type="region of interest" description="Disordered" evidence="1">
    <location>
        <begin position="34"/>
        <end position="117"/>
    </location>
</feature>
<reference evidence="2 3" key="1">
    <citation type="submission" date="2022-01" db="EMBL/GenBank/DDBJ databases">
        <title>Whole genome-based taxonomy of the Shewanellaceae.</title>
        <authorList>
            <person name="Martin-Rodriguez A.J."/>
        </authorList>
    </citation>
    <scope>NUCLEOTIDE SEQUENCE [LARGE SCALE GENOMIC DNA]</scope>
    <source>
        <strain evidence="2 3">DSM 17177</strain>
    </source>
</reference>
<gene>
    <name evidence="2" type="ORF">L2764_06465</name>
</gene>
<protein>
    <submittedName>
        <fullName evidence="2">Uncharacterized protein</fullName>
    </submittedName>
</protein>